<organism evidence="3 4">
    <name type="scientific">Brevundimonas mediterranea</name>
    <dbReference type="NCBI Taxonomy" id="74329"/>
    <lineage>
        <taxon>Bacteria</taxon>
        <taxon>Pseudomonadati</taxon>
        <taxon>Pseudomonadota</taxon>
        <taxon>Alphaproteobacteria</taxon>
        <taxon>Caulobacterales</taxon>
        <taxon>Caulobacteraceae</taxon>
        <taxon>Brevundimonas</taxon>
    </lineage>
</organism>
<keyword evidence="2" id="KW-0472">Membrane</keyword>
<dbReference type="Proteomes" id="UP000501325">
    <property type="component" value="Chromosome"/>
</dbReference>
<feature type="transmembrane region" description="Helical" evidence="2">
    <location>
        <begin position="200"/>
        <end position="222"/>
    </location>
</feature>
<sequence>MSDDAKITPATPPASNGPSGGPPEPFVRKQVTWGRMPTTTFHVGPVPVAPNPLDRIPNRPPRTTPLGQTGPSGGQVSGQVQEPPRRVPAPRAGGNILSGSLIPQARPRSGPVTPAPQPEPAPAPVPVPSADTTVRPLPGAGLTNAPSAPVDQPDVAEQAAATPVVAAPALAPLEPSPAVEAAPSVTPSFARAATRRPSRLPLYIGVGVLAVLAVGGGLWFALRPAPVAAPVAPAPAAAPEAVAPEALTPAAAPVETPVETAAPVEAAPVEETPAGAAARPAAAPVPTTPQTTGQTTAQTSSARPATTTRPQTPAQSTTQTPAPRVPTAQAPAAVSTPPSATPAPVVVVAPAPTAARPAQTDPNAPVVTRPQPLD</sequence>
<dbReference type="RefSeq" id="WP_164952609.1">
    <property type="nucleotide sequence ID" value="NZ_CP048751.1"/>
</dbReference>
<feature type="region of interest" description="Disordered" evidence="1">
    <location>
        <begin position="271"/>
        <end position="374"/>
    </location>
</feature>
<keyword evidence="2" id="KW-0812">Transmembrane</keyword>
<gene>
    <name evidence="3" type="ORF">GYM46_04620</name>
</gene>
<feature type="compositionally biased region" description="Low complexity" evidence="1">
    <location>
        <begin position="271"/>
        <end position="360"/>
    </location>
</feature>
<evidence type="ECO:0000313" key="3">
    <source>
        <dbReference type="EMBL" id="QIH72307.1"/>
    </source>
</evidence>
<evidence type="ECO:0000256" key="1">
    <source>
        <dbReference type="SAM" id="MobiDB-lite"/>
    </source>
</evidence>
<accession>A0AB37E502</accession>
<keyword evidence="2" id="KW-1133">Transmembrane helix</keyword>
<evidence type="ECO:0000256" key="2">
    <source>
        <dbReference type="SAM" id="Phobius"/>
    </source>
</evidence>
<protein>
    <submittedName>
        <fullName evidence="3">Uncharacterized protein</fullName>
    </submittedName>
</protein>
<dbReference type="EMBL" id="CP048751">
    <property type="protein sequence ID" value="QIH72307.1"/>
    <property type="molecule type" value="Genomic_DNA"/>
</dbReference>
<reference evidence="3 4" key="1">
    <citation type="submission" date="2020-01" db="EMBL/GenBank/DDBJ databases">
        <authorList>
            <person name="Wang S."/>
        </authorList>
    </citation>
    <scope>NUCLEOTIDE SEQUENCE [LARGE SCALE GENOMIC DNA]</scope>
    <source>
        <strain evidence="3 4">D151-2-6</strain>
    </source>
</reference>
<feature type="compositionally biased region" description="Pro residues" evidence="1">
    <location>
        <begin position="113"/>
        <end position="127"/>
    </location>
</feature>
<feature type="region of interest" description="Disordered" evidence="1">
    <location>
        <begin position="1"/>
        <end position="159"/>
    </location>
</feature>
<dbReference type="AlphaFoldDB" id="A0AB37E502"/>
<dbReference type="KEGG" id="bmed:GYM46_04620"/>
<name>A0AB37E502_9CAUL</name>
<evidence type="ECO:0000313" key="4">
    <source>
        <dbReference type="Proteomes" id="UP000501325"/>
    </source>
</evidence>
<proteinExistence type="predicted"/>